<evidence type="ECO:0000256" key="10">
    <source>
        <dbReference type="RuleBase" id="RU361115"/>
    </source>
</evidence>
<dbReference type="GO" id="GO:0042761">
    <property type="term" value="P:very long-chain fatty acid biosynthetic process"/>
    <property type="evidence" value="ECO:0007669"/>
    <property type="project" value="TreeGrafter"/>
</dbReference>
<evidence type="ECO:0000256" key="6">
    <source>
        <dbReference type="ARBA" id="ARBA00022989"/>
    </source>
</evidence>
<dbReference type="GO" id="GO:0030148">
    <property type="term" value="P:sphingolipid biosynthetic process"/>
    <property type="evidence" value="ECO:0007669"/>
    <property type="project" value="TreeGrafter"/>
</dbReference>
<feature type="transmembrane region" description="Helical" evidence="10">
    <location>
        <begin position="143"/>
        <end position="161"/>
    </location>
</feature>
<evidence type="ECO:0000256" key="8">
    <source>
        <dbReference type="ARBA" id="ARBA00023136"/>
    </source>
</evidence>
<keyword evidence="3 10" id="KW-0808">Transferase</keyword>
<evidence type="ECO:0000256" key="9">
    <source>
        <dbReference type="ARBA" id="ARBA00023160"/>
    </source>
</evidence>
<keyword evidence="2 10" id="KW-0444">Lipid biosynthesis</keyword>
<name>A0A0M9A778_9HYME</name>
<accession>A0A0M9A778</accession>
<dbReference type="InterPro" id="IPR002076">
    <property type="entry name" value="ELO_fam"/>
</dbReference>
<dbReference type="EMBL" id="KQ435720">
    <property type="protein sequence ID" value="KOX78650.1"/>
    <property type="molecule type" value="Genomic_DNA"/>
</dbReference>
<sequence length="565" mass="66138">MSGIVEWYKDHMYNKAHPVTKEWFLASGPYALAMIIFSYVYFCLFAGPRYMRTKEPYKLRTVLVVYNFVQVLLSIYLFWEALMSGWLYDYDYRCQPVDYSDNPKAIRMAKAVHFYFICKLIEMMDTVFFVLRKKDRQISTLHVYHHALMPLCAWVGVKFVPNGHGTFLGLINAFIHIIMYAYYMLSSIGPHMNRYLWWKKYITILQLVQFILVFIHTGQLFFNECNFPKPLAFLLLLNTVLFIYMFGSFYVGSTKCTTVRMEAKCFKTTDDWKIVSIENKNSSETNVSNVSDGIANNNISIKQHILEGQAELLELNKTTLRELPDTNKEHILQSEIAVSLAIQETGFVDIDSPFVAQKRTLLVSTRTRTALTLAWLFHYNFYCEPVDFSYDPRAIEITKMVWFYFMMKIFDLVDTVFFVLRKKQQQVSFLHVYHHTGMTIGTWIATKFLPGGHITFLGTINSFVHVVMYIHYLATSLRISKPWWKKYVTQLQLTQFCVITVHFILLVWTEDCGFPKWTAAVMIPQNLFMIMMFGDFYYKAYIKKRKSSTNGVISSNLANGKLKSQ</sequence>
<dbReference type="OrthoDB" id="434092at2759"/>
<feature type="transmembrane region" description="Helical" evidence="10">
    <location>
        <begin position="231"/>
        <end position="251"/>
    </location>
</feature>
<dbReference type="PANTHER" id="PTHR11157:SF28">
    <property type="entry name" value="ELONGATION OF VERY LONG CHAIN FATTY ACIDS PROTEIN"/>
    <property type="match status" value="1"/>
</dbReference>
<keyword evidence="8 10" id="KW-0472">Membrane</keyword>
<keyword evidence="9 10" id="KW-0275">Fatty acid biosynthesis</keyword>
<dbReference type="GO" id="GO:0005789">
    <property type="term" value="C:endoplasmic reticulum membrane"/>
    <property type="evidence" value="ECO:0007669"/>
    <property type="project" value="TreeGrafter"/>
</dbReference>
<organism evidence="11 12">
    <name type="scientific">Melipona quadrifasciata</name>
    <dbReference type="NCBI Taxonomy" id="166423"/>
    <lineage>
        <taxon>Eukaryota</taxon>
        <taxon>Metazoa</taxon>
        <taxon>Ecdysozoa</taxon>
        <taxon>Arthropoda</taxon>
        <taxon>Hexapoda</taxon>
        <taxon>Insecta</taxon>
        <taxon>Pterygota</taxon>
        <taxon>Neoptera</taxon>
        <taxon>Endopterygota</taxon>
        <taxon>Hymenoptera</taxon>
        <taxon>Apocrita</taxon>
        <taxon>Aculeata</taxon>
        <taxon>Apoidea</taxon>
        <taxon>Anthophila</taxon>
        <taxon>Apidae</taxon>
        <taxon>Melipona</taxon>
    </lineage>
</organism>
<evidence type="ECO:0000256" key="7">
    <source>
        <dbReference type="ARBA" id="ARBA00023098"/>
    </source>
</evidence>
<comment type="catalytic activity">
    <reaction evidence="10">
        <text>a very-long-chain acyl-CoA + malonyl-CoA + H(+) = a very-long-chain 3-oxoacyl-CoA + CO2 + CoA</text>
        <dbReference type="Rhea" id="RHEA:32727"/>
        <dbReference type="ChEBI" id="CHEBI:15378"/>
        <dbReference type="ChEBI" id="CHEBI:16526"/>
        <dbReference type="ChEBI" id="CHEBI:57287"/>
        <dbReference type="ChEBI" id="CHEBI:57384"/>
        <dbReference type="ChEBI" id="CHEBI:90725"/>
        <dbReference type="ChEBI" id="CHEBI:90736"/>
        <dbReference type="EC" id="2.3.1.199"/>
    </reaction>
</comment>
<dbReference type="GO" id="GO:0034625">
    <property type="term" value="P:fatty acid elongation, monounsaturated fatty acid"/>
    <property type="evidence" value="ECO:0007669"/>
    <property type="project" value="TreeGrafter"/>
</dbReference>
<feature type="transmembrane region" description="Helical" evidence="10">
    <location>
        <begin position="401"/>
        <end position="420"/>
    </location>
</feature>
<feature type="transmembrane region" description="Helical" evidence="10">
    <location>
        <begin position="167"/>
        <end position="185"/>
    </location>
</feature>
<comment type="subcellular location">
    <subcellularLocation>
        <location evidence="1">Membrane</location>
        <topology evidence="1">Multi-pass membrane protein</topology>
    </subcellularLocation>
</comment>
<keyword evidence="12" id="KW-1185">Reference proteome</keyword>
<feature type="transmembrane region" description="Helical" evidence="10">
    <location>
        <begin position="197"/>
        <end position="219"/>
    </location>
</feature>
<dbReference type="Proteomes" id="UP000053105">
    <property type="component" value="Unassembled WGS sequence"/>
</dbReference>
<dbReference type="Pfam" id="PF01151">
    <property type="entry name" value="ELO"/>
    <property type="match status" value="2"/>
</dbReference>
<comment type="caution">
    <text evidence="10">Lacks conserved residue(s) required for the propagation of feature annotation.</text>
</comment>
<dbReference type="STRING" id="166423.A0A0M9A778"/>
<evidence type="ECO:0000256" key="2">
    <source>
        <dbReference type="ARBA" id="ARBA00022516"/>
    </source>
</evidence>
<dbReference type="EC" id="2.3.1.199" evidence="10"/>
<dbReference type="InterPro" id="IPR030457">
    <property type="entry name" value="ELO_CS"/>
</dbReference>
<feature type="transmembrane region" description="Helical" evidence="10">
    <location>
        <begin position="456"/>
        <end position="475"/>
    </location>
</feature>
<protein>
    <recommendedName>
        <fullName evidence="10">Elongation of very long chain fatty acids protein</fullName>
        <ecNumber evidence="10">2.3.1.199</ecNumber>
    </recommendedName>
    <alternativeName>
        <fullName evidence="10">Very-long-chain 3-oxoacyl-CoA synthase</fullName>
    </alternativeName>
</protein>
<evidence type="ECO:0000256" key="4">
    <source>
        <dbReference type="ARBA" id="ARBA00022692"/>
    </source>
</evidence>
<feature type="transmembrane region" description="Helical" evidence="10">
    <location>
        <begin position="23"/>
        <end position="47"/>
    </location>
</feature>
<evidence type="ECO:0000313" key="11">
    <source>
        <dbReference type="EMBL" id="KOX78650.1"/>
    </source>
</evidence>
<dbReference type="PANTHER" id="PTHR11157">
    <property type="entry name" value="FATTY ACID ACYL TRANSFERASE-RELATED"/>
    <property type="match status" value="1"/>
</dbReference>
<evidence type="ECO:0000256" key="3">
    <source>
        <dbReference type="ARBA" id="ARBA00022679"/>
    </source>
</evidence>
<evidence type="ECO:0000256" key="5">
    <source>
        <dbReference type="ARBA" id="ARBA00022832"/>
    </source>
</evidence>
<keyword evidence="7 10" id="KW-0443">Lipid metabolism</keyword>
<dbReference type="GO" id="GO:0034626">
    <property type="term" value="P:fatty acid elongation, polyunsaturated fatty acid"/>
    <property type="evidence" value="ECO:0007669"/>
    <property type="project" value="TreeGrafter"/>
</dbReference>
<dbReference type="GO" id="GO:0019367">
    <property type="term" value="P:fatty acid elongation, saturated fatty acid"/>
    <property type="evidence" value="ECO:0007669"/>
    <property type="project" value="TreeGrafter"/>
</dbReference>
<gene>
    <name evidence="11" type="ORF">WN51_07511</name>
</gene>
<feature type="transmembrane region" description="Helical" evidence="10">
    <location>
        <begin position="59"/>
        <end position="79"/>
    </location>
</feature>
<keyword evidence="4 10" id="KW-0812">Transmembrane</keyword>
<proteinExistence type="inferred from homology"/>
<feature type="transmembrane region" description="Helical" evidence="10">
    <location>
        <begin position="514"/>
        <end position="538"/>
    </location>
</feature>
<evidence type="ECO:0000256" key="1">
    <source>
        <dbReference type="ARBA" id="ARBA00004141"/>
    </source>
</evidence>
<dbReference type="GO" id="GO:0009922">
    <property type="term" value="F:fatty acid elongase activity"/>
    <property type="evidence" value="ECO:0007669"/>
    <property type="project" value="UniProtKB-EC"/>
</dbReference>
<comment type="similarity">
    <text evidence="10">Belongs to the ELO family.</text>
</comment>
<dbReference type="AlphaFoldDB" id="A0A0M9A778"/>
<feature type="transmembrane region" description="Helical" evidence="10">
    <location>
        <begin position="487"/>
        <end position="508"/>
    </location>
</feature>
<keyword evidence="6 10" id="KW-1133">Transmembrane helix</keyword>
<feature type="transmembrane region" description="Helical" evidence="10">
    <location>
        <begin position="112"/>
        <end position="131"/>
    </location>
</feature>
<reference evidence="11 12" key="1">
    <citation type="submission" date="2015-07" db="EMBL/GenBank/DDBJ databases">
        <title>The genome of Melipona quadrifasciata.</title>
        <authorList>
            <person name="Pan H."/>
            <person name="Kapheim K."/>
        </authorList>
    </citation>
    <scope>NUCLEOTIDE SEQUENCE [LARGE SCALE GENOMIC DNA]</scope>
    <source>
        <strain evidence="11">0111107301</strain>
        <tissue evidence="11">Whole body</tissue>
    </source>
</reference>
<keyword evidence="5 10" id="KW-0276">Fatty acid metabolism</keyword>
<evidence type="ECO:0000313" key="12">
    <source>
        <dbReference type="Proteomes" id="UP000053105"/>
    </source>
</evidence>
<dbReference type="PROSITE" id="PS01188">
    <property type="entry name" value="ELO"/>
    <property type="match status" value="1"/>
</dbReference>